<evidence type="ECO:0000256" key="6">
    <source>
        <dbReference type="ARBA" id="ARBA00023136"/>
    </source>
</evidence>
<keyword evidence="6 7" id="KW-0472">Membrane</keyword>
<dbReference type="PANTHER" id="PTHR43744:SF8">
    <property type="entry name" value="SN-GLYCEROL-3-PHOSPHATE TRANSPORT SYSTEM PERMEASE PROTEIN UGPE"/>
    <property type="match status" value="1"/>
</dbReference>
<evidence type="ECO:0008006" key="9">
    <source>
        <dbReference type="Google" id="ProtNLM"/>
    </source>
</evidence>
<organism evidence="8">
    <name type="scientific">marine sediment metagenome</name>
    <dbReference type="NCBI Taxonomy" id="412755"/>
    <lineage>
        <taxon>unclassified sequences</taxon>
        <taxon>metagenomes</taxon>
        <taxon>ecological metagenomes</taxon>
    </lineage>
</organism>
<evidence type="ECO:0000256" key="1">
    <source>
        <dbReference type="ARBA" id="ARBA00004651"/>
    </source>
</evidence>
<evidence type="ECO:0000256" key="2">
    <source>
        <dbReference type="ARBA" id="ARBA00022448"/>
    </source>
</evidence>
<feature type="transmembrane region" description="Helical" evidence="7">
    <location>
        <begin position="5"/>
        <end position="23"/>
    </location>
</feature>
<dbReference type="GO" id="GO:0005886">
    <property type="term" value="C:plasma membrane"/>
    <property type="evidence" value="ECO:0007669"/>
    <property type="project" value="UniProtKB-SubCell"/>
</dbReference>
<dbReference type="Gene3D" id="1.10.3720.10">
    <property type="entry name" value="MetI-like"/>
    <property type="match status" value="1"/>
</dbReference>
<gene>
    <name evidence="8" type="ORF">LCGC14_1461600</name>
</gene>
<feature type="transmembrane region" description="Helical" evidence="7">
    <location>
        <begin position="100"/>
        <end position="118"/>
    </location>
</feature>
<sequence>MLLSYLALGAGTLVILFPLYWLVVTSFKLPIQVNEGPVYLPGIDYQPSLHAWRYIFVDLARDTLRPYLNTVVVAFTSSALALLFGTTAAYGLVRFKYRPRLGAILMFIGCMVLAIVAINLGVPWQIALIVTGILFFLGFQTIGRRFKRSLSNNDIAFWLIS</sequence>
<comment type="subcellular location">
    <subcellularLocation>
        <location evidence="1">Cell membrane</location>
        <topology evidence="1">Multi-pass membrane protein</topology>
    </subcellularLocation>
</comment>
<dbReference type="AlphaFoldDB" id="A0A0F9JEY0"/>
<evidence type="ECO:0000256" key="7">
    <source>
        <dbReference type="SAM" id="Phobius"/>
    </source>
</evidence>
<evidence type="ECO:0000256" key="5">
    <source>
        <dbReference type="ARBA" id="ARBA00022989"/>
    </source>
</evidence>
<accession>A0A0F9JEY0</accession>
<proteinExistence type="predicted"/>
<reference evidence="8" key="1">
    <citation type="journal article" date="2015" name="Nature">
        <title>Complex archaea that bridge the gap between prokaryotes and eukaryotes.</title>
        <authorList>
            <person name="Spang A."/>
            <person name="Saw J.H."/>
            <person name="Jorgensen S.L."/>
            <person name="Zaremba-Niedzwiedzka K."/>
            <person name="Martijn J."/>
            <person name="Lind A.E."/>
            <person name="van Eijk R."/>
            <person name="Schleper C."/>
            <person name="Guy L."/>
            <person name="Ettema T.J."/>
        </authorList>
    </citation>
    <scope>NUCLEOTIDE SEQUENCE</scope>
</reference>
<keyword evidence="4 7" id="KW-0812">Transmembrane</keyword>
<name>A0A0F9JEY0_9ZZZZ</name>
<evidence type="ECO:0000256" key="4">
    <source>
        <dbReference type="ARBA" id="ARBA00022692"/>
    </source>
</evidence>
<comment type="caution">
    <text evidence="8">The sequence shown here is derived from an EMBL/GenBank/DDBJ whole genome shotgun (WGS) entry which is preliminary data.</text>
</comment>
<evidence type="ECO:0000313" key="8">
    <source>
        <dbReference type="EMBL" id="KKM68364.1"/>
    </source>
</evidence>
<keyword evidence="5 7" id="KW-1133">Transmembrane helix</keyword>
<dbReference type="SUPFAM" id="SSF161098">
    <property type="entry name" value="MetI-like"/>
    <property type="match status" value="1"/>
</dbReference>
<keyword evidence="2" id="KW-0813">Transport</keyword>
<evidence type="ECO:0000256" key="3">
    <source>
        <dbReference type="ARBA" id="ARBA00022475"/>
    </source>
</evidence>
<protein>
    <recommendedName>
        <fullName evidence="9">ABC transmembrane type-1 domain-containing protein</fullName>
    </recommendedName>
</protein>
<feature type="transmembrane region" description="Helical" evidence="7">
    <location>
        <begin position="124"/>
        <end position="142"/>
    </location>
</feature>
<dbReference type="PANTHER" id="PTHR43744">
    <property type="entry name" value="ABC TRANSPORTER PERMEASE PROTEIN MG189-RELATED-RELATED"/>
    <property type="match status" value="1"/>
</dbReference>
<dbReference type="EMBL" id="LAZR01010180">
    <property type="protein sequence ID" value="KKM68364.1"/>
    <property type="molecule type" value="Genomic_DNA"/>
</dbReference>
<feature type="non-terminal residue" evidence="8">
    <location>
        <position position="161"/>
    </location>
</feature>
<feature type="transmembrane region" description="Helical" evidence="7">
    <location>
        <begin position="71"/>
        <end position="93"/>
    </location>
</feature>
<dbReference type="InterPro" id="IPR035906">
    <property type="entry name" value="MetI-like_sf"/>
</dbReference>
<keyword evidence="3" id="KW-1003">Cell membrane</keyword>